<dbReference type="Pfam" id="PF00400">
    <property type="entry name" value="WD40"/>
    <property type="match status" value="7"/>
</dbReference>
<gene>
    <name evidence="4" type="ORF">EV643_106396</name>
</gene>
<comment type="caution">
    <text evidence="4">The sequence shown here is derived from an EMBL/GenBank/DDBJ whole genome shotgun (WGS) entry which is preliminary data.</text>
</comment>
<feature type="repeat" description="WD" evidence="3">
    <location>
        <begin position="223"/>
        <end position="255"/>
    </location>
</feature>
<dbReference type="Proteomes" id="UP000295388">
    <property type="component" value="Unassembled WGS sequence"/>
</dbReference>
<sequence length="298" mass="31815">MVYAPGGELLAGGSADGSVRIWDVRTGGLSTTLSAHTDMVAALAWSPDGRFLASASPDGSVRVWEAGPGRADDWRMRVMPHVTGQAAAVAFSPDGRLLAAGCLDRRVLVWDTATDELVHTLMLPAGVLAATFHPDGHTLATGGLDENVVEWDVRTGMKQRTAIRHNDVVYAVAYSAQGDFLASGGGDGAVFLRRTGARRDRQQRLDSTDPTRRPAHQWVQTWTVGFSPDGSTVAGGTDDGRLLIWNPHTQHRLRTERHGTPITGLAYSPDGATLVVADTSETVSLFDGRTGVPKTQAR</sequence>
<name>A0A4R6KKJ2_9ACTN</name>
<dbReference type="SMART" id="SM00320">
    <property type="entry name" value="WD40"/>
    <property type="match status" value="6"/>
</dbReference>
<feature type="repeat" description="WD" evidence="3">
    <location>
        <begin position="127"/>
        <end position="161"/>
    </location>
</feature>
<dbReference type="EMBL" id="SNWQ01000006">
    <property type="protein sequence ID" value="TDO49424.1"/>
    <property type="molecule type" value="Genomic_DNA"/>
</dbReference>
<dbReference type="InterPro" id="IPR020472">
    <property type="entry name" value="WD40_PAC1"/>
</dbReference>
<dbReference type="Gene3D" id="2.130.10.10">
    <property type="entry name" value="YVTN repeat-like/Quinoprotein amine dehydrogenase"/>
    <property type="match status" value="3"/>
</dbReference>
<dbReference type="PROSITE" id="PS50082">
    <property type="entry name" value="WD_REPEATS_2"/>
    <property type="match status" value="5"/>
</dbReference>
<evidence type="ECO:0000256" key="2">
    <source>
        <dbReference type="ARBA" id="ARBA00022737"/>
    </source>
</evidence>
<dbReference type="PANTHER" id="PTHR19879">
    <property type="entry name" value="TRANSCRIPTION INITIATION FACTOR TFIID"/>
    <property type="match status" value="1"/>
</dbReference>
<protein>
    <submittedName>
        <fullName evidence="4">WD domain G-beta repeat uncharacterized protein</fullName>
    </submittedName>
</protein>
<dbReference type="AlphaFoldDB" id="A0A4R6KKJ2"/>
<dbReference type="InterPro" id="IPR001680">
    <property type="entry name" value="WD40_rpt"/>
</dbReference>
<dbReference type="PROSITE" id="PS00678">
    <property type="entry name" value="WD_REPEATS_1"/>
    <property type="match status" value="1"/>
</dbReference>
<evidence type="ECO:0000256" key="1">
    <source>
        <dbReference type="ARBA" id="ARBA00022574"/>
    </source>
</evidence>
<dbReference type="CDD" id="cd00200">
    <property type="entry name" value="WD40"/>
    <property type="match status" value="1"/>
</dbReference>
<dbReference type="InterPro" id="IPR015943">
    <property type="entry name" value="WD40/YVTN_repeat-like_dom_sf"/>
</dbReference>
<proteinExistence type="predicted"/>
<keyword evidence="5" id="KW-1185">Reference proteome</keyword>
<keyword evidence="2" id="KW-0677">Repeat</keyword>
<evidence type="ECO:0000313" key="5">
    <source>
        <dbReference type="Proteomes" id="UP000295388"/>
    </source>
</evidence>
<feature type="repeat" description="WD" evidence="3">
    <location>
        <begin position="1"/>
        <end position="32"/>
    </location>
</feature>
<dbReference type="PANTHER" id="PTHR19879:SF9">
    <property type="entry name" value="TRANSCRIPTION INITIATION FACTOR TFIID SUBUNIT 5"/>
    <property type="match status" value="1"/>
</dbReference>
<reference evidence="4 5" key="1">
    <citation type="submission" date="2019-03" db="EMBL/GenBank/DDBJ databases">
        <title>Genomic Encyclopedia of Type Strains, Phase III (KMG-III): the genomes of soil and plant-associated and newly described type strains.</title>
        <authorList>
            <person name="Whitman W."/>
        </authorList>
    </citation>
    <scope>NUCLEOTIDE SEQUENCE [LARGE SCALE GENOMIC DNA]</scope>
    <source>
        <strain evidence="4 5">VKM Ac-2527</strain>
    </source>
</reference>
<dbReference type="PROSITE" id="PS50294">
    <property type="entry name" value="WD_REPEATS_REGION"/>
    <property type="match status" value="2"/>
</dbReference>
<feature type="repeat" description="WD" evidence="3">
    <location>
        <begin position="33"/>
        <end position="65"/>
    </location>
</feature>
<evidence type="ECO:0000313" key="4">
    <source>
        <dbReference type="EMBL" id="TDO49424.1"/>
    </source>
</evidence>
<accession>A0A4R6KKJ2</accession>
<dbReference type="SUPFAM" id="SSF50978">
    <property type="entry name" value="WD40 repeat-like"/>
    <property type="match status" value="1"/>
</dbReference>
<dbReference type="InterPro" id="IPR019775">
    <property type="entry name" value="WD40_repeat_CS"/>
</dbReference>
<evidence type="ECO:0000256" key="3">
    <source>
        <dbReference type="PROSITE-ProRule" id="PRU00221"/>
    </source>
</evidence>
<keyword evidence="1 3" id="KW-0853">WD repeat</keyword>
<dbReference type="InterPro" id="IPR036322">
    <property type="entry name" value="WD40_repeat_dom_sf"/>
</dbReference>
<feature type="repeat" description="WD" evidence="3">
    <location>
        <begin position="88"/>
        <end position="120"/>
    </location>
</feature>
<dbReference type="RefSeq" id="WP_166665451.1">
    <property type="nucleotide sequence ID" value="NZ_SNWQ01000006.1"/>
</dbReference>
<organism evidence="4 5">
    <name type="scientific">Kribbella caucasensis</name>
    <dbReference type="NCBI Taxonomy" id="2512215"/>
    <lineage>
        <taxon>Bacteria</taxon>
        <taxon>Bacillati</taxon>
        <taxon>Actinomycetota</taxon>
        <taxon>Actinomycetes</taxon>
        <taxon>Propionibacteriales</taxon>
        <taxon>Kribbellaceae</taxon>
        <taxon>Kribbella</taxon>
    </lineage>
</organism>
<dbReference type="PRINTS" id="PR00320">
    <property type="entry name" value="GPROTEINBRPT"/>
</dbReference>